<keyword evidence="4" id="KW-0808">Transferase</keyword>
<name>A0ABZ3HCT9_9BACT</name>
<comment type="catalytic activity">
    <reaction evidence="1">
        <text>ATP + protein L-histidine = ADP + protein N-phospho-L-histidine.</text>
        <dbReference type="EC" id="2.7.13.3"/>
    </reaction>
</comment>
<keyword evidence="6" id="KW-1133">Transmembrane helix</keyword>
<keyword evidence="6" id="KW-0812">Transmembrane</keyword>
<evidence type="ECO:0000256" key="2">
    <source>
        <dbReference type="ARBA" id="ARBA00012438"/>
    </source>
</evidence>
<evidence type="ECO:0000313" key="7">
    <source>
        <dbReference type="EMBL" id="XAU16167.1"/>
    </source>
</evidence>
<dbReference type="Gene3D" id="1.10.287.130">
    <property type="match status" value="1"/>
</dbReference>
<protein>
    <recommendedName>
        <fullName evidence="2">histidine kinase</fullName>
        <ecNumber evidence="2">2.7.13.3</ecNumber>
    </recommendedName>
</protein>
<dbReference type="Proteomes" id="UP001447842">
    <property type="component" value="Chromosome"/>
</dbReference>
<dbReference type="RefSeq" id="WP_345973558.1">
    <property type="nucleotide sequence ID" value="NZ_CP147920.1"/>
</dbReference>
<feature type="transmembrane region" description="Helical" evidence="6">
    <location>
        <begin position="122"/>
        <end position="145"/>
    </location>
</feature>
<dbReference type="PANTHER" id="PTHR45436:SF5">
    <property type="entry name" value="SENSOR HISTIDINE KINASE TRCS"/>
    <property type="match status" value="1"/>
</dbReference>
<dbReference type="PANTHER" id="PTHR45436">
    <property type="entry name" value="SENSOR HISTIDINE KINASE YKOH"/>
    <property type="match status" value="1"/>
</dbReference>
<reference evidence="7 8" key="1">
    <citation type="submission" date="2024-03" db="EMBL/GenBank/DDBJ databases">
        <title>Sulfurimonas sp. HSL3-1.</title>
        <authorList>
            <person name="Wang S."/>
        </authorList>
    </citation>
    <scope>NUCLEOTIDE SEQUENCE [LARGE SCALE GENOMIC DNA]</scope>
    <source>
        <strain evidence="7 8">HSL3-1</strain>
    </source>
</reference>
<dbReference type="EMBL" id="CP147920">
    <property type="protein sequence ID" value="XAU16167.1"/>
    <property type="molecule type" value="Genomic_DNA"/>
</dbReference>
<gene>
    <name evidence="7" type="ORF">WCY31_05515</name>
</gene>
<evidence type="ECO:0000256" key="3">
    <source>
        <dbReference type="ARBA" id="ARBA00022553"/>
    </source>
</evidence>
<evidence type="ECO:0000256" key="6">
    <source>
        <dbReference type="SAM" id="Phobius"/>
    </source>
</evidence>
<evidence type="ECO:0000256" key="1">
    <source>
        <dbReference type="ARBA" id="ARBA00000085"/>
    </source>
</evidence>
<evidence type="ECO:0000256" key="5">
    <source>
        <dbReference type="ARBA" id="ARBA00022777"/>
    </source>
</evidence>
<accession>A0ABZ3HCT9</accession>
<feature type="transmembrane region" description="Helical" evidence="6">
    <location>
        <begin position="6"/>
        <end position="25"/>
    </location>
</feature>
<keyword evidence="6" id="KW-0472">Membrane</keyword>
<keyword evidence="8" id="KW-1185">Reference proteome</keyword>
<evidence type="ECO:0000256" key="4">
    <source>
        <dbReference type="ARBA" id="ARBA00022679"/>
    </source>
</evidence>
<keyword evidence="3" id="KW-0597">Phosphoprotein</keyword>
<proteinExistence type="predicted"/>
<dbReference type="EC" id="2.7.13.3" evidence="2"/>
<evidence type="ECO:0000313" key="8">
    <source>
        <dbReference type="Proteomes" id="UP001447842"/>
    </source>
</evidence>
<dbReference type="InterPro" id="IPR050428">
    <property type="entry name" value="TCS_sensor_his_kinase"/>
</dbReference>
<sequence>MVISYFLLSSVITFALLGSYVVYRYHAELKRNLRQSLIVLSEDVVRHKFYLNDVRTIRQNFHLLEAYHSAPFVDHFDDLTFAMTKTPPPEADEVAVISVLPDGRYLTVRSNTLRIEQKSRGLALHLAAVFGLFLLLFVLLFWFFLARLLHPLQCLVRYCRSGAEAEKAVPACSGSAEVNELKHAIIALQQANRSLCREKQNIFKEAAHEIKAPIAVLKARLSLFAEDDAFEKTRFVSESEADIATVSSKLRELIFLKEIEWDMRKGREEVAMQEQCRLMQQVFQPILEKKGLTIVSNFEEDFTLRIHKAAILKVMQAVFENIFMHTKNDTVIRTIVDPGKKRLEIVNEIGSKSDETLFSSRIGSRMINRLADKLGYRYETRQHEGRFSTVITFDAAVPEGDLHLSVQ</sequence>
<organism evidence="7 8">
    <name type="scientific">Sulfurimonas diazotrophicus</name>
    <dbReference type="NCBI Taxonomy" id="3131939"/>
    <lineage>
        <taxon>Bacteria</taxon>
        <taxon>Pseudomonadati</taxon>
        <taxon>Campylobacterota</taxon>
        <taxon>Epsilonproteobacteria</taxon>
        <taxon>Campylobacterales</taxon>
        <taxon>Sulfurimonadaceae</taxon>
        <taxon>Sulfurimonas</taxon>
    </lineage>
</organism>
<keyword evidence="5" id="KW-0418">Kinase</keyword>